<dbReference type="EMBL" id="MRBO01000612">
    <property type="protein sequence ID" value="KAB2583003.1"/>
    <property type="molecule type" value="Genomic_DNA"/>
</dbReference>
<sequence length="302" mass="33915">MLDFTEIPTGEAFELLVRDMLVAMRYTVTWSGRGADGGMDLLVDEPGDGNFGAKPRRWLVSCKHNALAAAGKGRSVNSEDIGSMGGITDTVQEHGASAFLVACSTQPSSALVQRLTSIEAARGVPTHYWDSETLRRWLNTPACWGVAQRYMPKSADGPRVYATELPNKYIIISNGYFIRLTNRHASFVDFQLPWIEKRIEAIGSMALPEGFELRFRGVFYNDKVGALHWYLDLLYSKDDLYSIEEPKSEFEIAGGAKAYLEAQDFGDFQINDYEVNLRAVNRRSDSYDPDHYSYYTPLPGYL</sequence>
<dbReference type="RefSeq" id="WP_042952477.1">
    <property type="nucleotide sequence ID" value="NZ_WIDN01000061.1"/>
</dbReference>
<feature type="domain" description="Restriction endonuclease type IV Mrr" evidence="1">
    <location>
        <begin position="10"/>
        <end position="108"/>
    </location>
</feature>
<dbReference type="GO" id="GO:0009307">
    <property type="term" value="P:DNA restriction-modification system"/>
    <property type="evidence" value="ECO:0007669"/>
    <property type="project" value="InterPro"/>
</dbReference>
<dbReference type="Pfam" id="PF04471">
    <property type="entry name" value="Mrr_cat"/>
    <property type="match status" value="1"/>
</dbReference>
<comment type="caution">
    <text evidence="2">The sequence shown here is derived from an EMBL/GenBank/DDBJ whole genome shotgun (WGS) entry which is preliminary data.</text>
</comment>
<name>A0A0C3A5S8_RHOER</name>
<protein>
    <recommendedName>
        <fullName evidence="1">Restriction endonuclease type IV Mrr domain-containing protein</fullName>
    </recommendedName>
</protein>
<dbReference type="GO" id="GO:0004519">
    <property type="term" value="F:endonuclease activity"/>
    <property type="evidence" value="ECO:0007669"/>
    <property type="project" value="InterPro"/>
</dbReference>
<gene>
    <name evidence="2" type="ORF">BS297_22945</name>
</gene>
<proteinExistence type="predicted"/>
<dbReference type="Proteomes" id="UP000325576">
    <property type="component" value="Unassembled WGS sequence"/>
</dbReference>
<evidence type="ECO:0000313" key="2">
    <source>
        <dbReference type="EMBL" id="KAB2583003.1"/>
    </source>
</evidence>
<evidence type="ECO:0000313" key="3">
    <source>
        <dbReference type="Proteomes" id="UP000325576"/>
    </source>
</evidence>
<organism evidence="2 3">
    <name type="scientific">Rhodococcus erythropolis</name>
    <name type="common">Arthrobacter picolinophilus</name>
    <dbReference type="NCBI Taxonomy" id="1833"/>
    <lineage>
        <taxon>Bacteria</taxon>
        <taxon>Bacillati</taxon>
        <taxon>Actinomycetota</taxon>
        <taxon>Actinomycetes</taxon>
        <taxon>Mycobacteriales</taxon>
        <taxon>Nocardiaceae</taxon>
        <taxon>Rhodococcus</taxon>
        <taxon>Rhodococcus erythropolis group</taxon>
    </lineage>
</organism>
<dbReference type="GO" id="GO:0003677">
    <property type="term" value="F:DNA binding"/>
    <property type="evidence" value="ECO:0007669"/>
    <property type="project" value="InterPro"/>
</dbReference>
<dbReference type="InterPro" id="IPR007560">
    <property type="entry name" value="Restrct_endonuc_IV_Mrr"/>
</dbReference>
<evidence type="ECO:0000259" key="1">
    <source>
        <dbReference type="Pfam" id="PF04471"/>
    </source>
</evidence>
<dbReference type="AlphaFoldDB" id="A0A0C3A5S8"/>
<accession>A0A0C3A5S8</accession>
<reference evidence="2 3" key="1">
    <citation type="journal article" date="2017" name="Poromechanics V (2013)">
        <title>Genomic Characterization of the Arsenic-Tolerant Actinobacterium, &lt;i&gt;Rhodococcus erythropolis&lt;/i&gt; S43.</title>
        <authorList>
            <person name="Retamal-Morales G."/>
            <person name="Mehnert M."/>
            <person name="Schwabe R."/>
            <person name="Tischler D."/>
            <person name="Schloemann M."/>
            <person name="Levican G.J."/>
        </authorList>
    </citation>
    <scope>NUCLEOTIDE SEQUENCE [LARGE SCALE GENOMIC DNA]</scope>
    <source>
        <strain evidence="2 3">S43</strain>
    </source>
</reference>